<gene>
    <name evidence="4" type="ORF">A4R35_01250</name>
</gene>
<feature type="domain" description="Aldehyde dehydrogenase" evidence="3">
    <location>
        <begin position="26"/>
        <end position="480"/>
    </location>
</feature>
<organism evidence="4 5">
    <name type="scientific">Thermogemmatispora tikiterensis</name>
    <dbReference type="NCBI Taxonomy" id="1825093"/>
    <lineage>
        <taxon>Bacteria</taxon>
        <taxon>Bacillati</taxon>
        <taxon>Chloroflexota</taxon>
        <taxon>Ktedonobacteria</taxon>
        <taxon>Thermogemmatisporales</taxon>
        <taxon>Thermogemmatisporaceae</taxon>
        <taxon>Thermogemmatispora</taxon>
    </lineage>
</organism>
<dbReference type="EMBL" id="MCIF01000002">
    <property type="protein sequence ID" value="RAQ94139.1"/>
    <property type="molecule type" value="Genomic_DNA"/>
</dbReference>
<dbReference type="InterPro" id="IPR015590">
    <property type="entry name" value="Aldehyde_DH_dom"/>
</dbReference>
<dbReference type="Gene3D" id="3.40.605.10">
    <property type="entry name" value="Aldehyde Dehydrogenase, Chain A, domain 1"/>
    <property type="match status" value="1"/>
</dbReference>
<reference evidence="4 5" key="1">
    <citation type="submission" date="2016-08" db="EMBL/GenBank/DDBJ databases">
        <title>Analysis of Carbohydrate Active Enzymes in Thermogemmatispora T81 Reveals Carbohydrate Degradation Ability.</title>
        <authorList>
            <person name="Tomazini A."/>
            <person name="Lal S."/>
            <person name="Stott M."/>
            <person name="Henrissat B."/>
            <person name="Polikarpov I."/>
            <person name="Sparling R."/>
            <person name="Levin D.B."/>
        </authorList>
    </citation>
    <scope>NUCLEOTIDE SEQUENCE [LARGE SCALE GENOMIC DNA]</scope>
    <source>
        <strain evidence="4 5">T81</strain>
    </source>
</reference>
<proteinExistence type="inferred from homology"/>
<dbReference type="InterPro" id="IPR016162">
    <property type="entry name" value="Ald_DH_N"/>
</dbReference>
<evidence type="ECO:0000256" key="2">
    <source>
        <dbReference type="ARBA" id="ARBA00023002"/>
    </source>
</evidence>
<evidence type="ECO:0000256" key="1">
    <source>
        <dbReference type="ARBA" id="ARBA00009986"/>
    </source>
</evidence>
<dbReference type="InterPro" id="IPR050740">
    <property type="entry name" value="Aldehyde_DH_Superfamily"/>
</dbReference>
<dbReference type="Gene3D" id="3.40.309.10">
    <property type="entry name" value="Aldehyde Dehydrogenase, Chain A, domain 2"/>
    <property type="match status" value="1"/>
</dbReference>
<name>A0A328VBH5_9CHLR</name>
<comment type="similarity">
    <text evidence="1">Belongs to the aldehyde dehydrogenase family.</text>
</comment>
<dbReference type="PANTHER" id="PTHR43353:SF5">
    <property type="entry name" value="SUCCINATE-SEMIALDEHYDE DEHYDROGENASE, MITOCHONDRIAL"/>
    <property type="match status" value="1"/>
</dbReference>
<dbReference type="Pfam" id="PF00171">
    <property type="entry name" value="Aldedh"/>
    <property type="match status" value="1"/>
</dbReference>
<accession>A0A328VBH5</accession>
<dbReference type="InterPro" id="IPR016163">
    <property type="entry name" value="Ald_DH_C"/>
</dbReference>
<evidence type="ECO:0000259" key="3">
    <source>
        <dbReference type="Pfam" id="PF00171"/>
    </source>
</evidence>
<dbReference type="GO" id="GO:0016620">
    <property type="term" value="F:oxidoreductase activity, acting on the aldehyde or oxo group of donors, NAD or NADP as acceptor"/>
    <property type="evidence" value="ECO:0007669"/>
    <property type="project" value="InterPro"/>
</dbReference>
<evidence type="ECO:0000313" key="5">
    <source>
        <dbReference type="Proteomes" id="UP000248706"/>
    </source>
</evidence>
<dbReference type="Proteomes" id="UP000248706">
    <property type="component" value="Unassembled WGS sequence"/>
</dbReference>
<dbReference type="OrthoDB" id="23766at2"/>
<dbReference type="CDD" id="cd07103">
    <property type="entry name" value="ALDH_F5_SSADH_GabD"/>
    <property type="match status" value="1"/>
</dbReference>
<protein>
    <recommendedName>
        <fullName evidence="3">Aldehyde dehydrogenase domain-containing protein</fullName>
    </recommendedName>
</protein>
<keyword evidence="2" id="KW-0560">Oxidoreductase</keyword>
<dbReference type="PANTHER" id="PTHR43353">
    <property type="entry name" value="SUCCINATE-SEMIALDEHYDE DEHYDROGENASE, MITOCHONDRIAL"/>
    <property type="match status" value="1"/>
</dbReference>
<evidence type="ECO:0000313" key="4">
    <source>
        <dbReference type="EMBL" id="RAQ94139.1"/>
    </source>
</evidence>
<comment type="caution">
    <text evidence="4">The sequence shown here is derived from an EMBL/GenBank/DDBJ whole genome shotgun (WGS) entry which is preliminary data.</text>
</comment>
<dbReference type="InterPro" id="IPR016161">
    <property type="entry name" value="Ald_DH/histidinol_DH"/>
</dbReference>
<dbReference type="FunFam" id="3.40.605.10:FF:000007">
    <property type="entry name" value="NAD/NADP-dependent betaine aldehyde dehydrogenase"/>
    <property type="match status" value="1"/>
</dbReference>
<dbReference type="AlphaFoldDB" id="A0A328VBH5"/>
<sequence length="485" mass="51815">MGGTSVIGIDAASLVKLWIGGKACDSQSQETYPLINPFTGQVVARIARGGRADALSAIEAAARAFPLWSHLAGNERANRLYKAYHLLRRYRAELETLLIEDLGKTAREAAKEVRSTGAFLRYCAEEARRIFGDFVPSPDPKKRVVVVPQPVGIVTAITASNAPGILFGRKVAPALAAGCTLIVKPAEEAVRVTLLLAQLFEEAGLPSGAVNVVMGDAPAIVETLLGDPRVAMVTFTGSVQVGREVMRLAAAGPKRVVLELGGVAPFIVFADAELQAAVEGLVAAKFRHAGQICASPQRIFVEERVAEPFKALLVERLARVKVGDPREEATDYGPLQHQRNLQKIQRLLEDALARGARVVTGGHSPGGLLFAPTLLEGVTDEMAIAREEAFGPLIALATFRDEAEVIERSNNTAYGLGAYVYTRDLARAWRLAEALEVGIVGVNDPFPATIEGPFGGVKQSGSGFEGGRYGIEEFLLKKQVSFSLA</sequence>
<dbReference type="RefSeq" id="WP_112425806.1">
    <property type="nucleotide sequence ID" value="NZ_MCIF01000002.1"/>
</dbReference>
<keyword evidence="5" id="KW-1185">Reference proteome</keyword>
<dbReference type="FunFam" id="3.40.309.10:FF:000004">
    <property type="entry name" value="Succinate-semialdehyde dehydrogenase I"/>
    <property type="match status" value="1"/>
</dbReference>
<dbReference type="SUPFAM" id="SSF53720">
    <property type="entry name" value="ALDH-like"/>
    <property type="match status" value="1"/>
</dbReference>